<evidence type="ECO:0000256" key="1">
    <source>
        <dbReference type="SAM" id="MobiDB-lite"/>
    </source>
</evidence>
<dbReference type="GO" id="GO:0004518">
    <property type="term" value="F:nuclease activity"/>
    <property type="evidence" value="ECO:0007669"/>
    <property type="project" value="TreeGrafter"/>
</dbReference>
<dbReference type="PANTHER" id="PTHR12302:SF2">
    <property type="entry name" value="STAPHYLOCOCCAL NUCLEASE DOMAIN-CONTAINING PROTEIN 1"/>
    <property type="match status" value="1"/>
</dbReference>
<dbReference type="EMBL" id="JAEFCI010003885">
    <property type="protein sequence ID" value="KAG5461284.1"/>
    <property type="molecule type" value="Genomic_DNA"/>
</dbReference>
<dbReference type="GO" id="GO:0005634">
    <property type="term" value="C:nucleus"/>
    <property type="evidence" value="ECO:0007669"/>
    <property type="project" value="TreeGrafter"/>
</dbReference>
<comment type="caution">
    <text evidence="2">The sequence shown here is derived from an EMBL/GenBank/DDBJ whole genome shotgun (WGS) entry which is preliminary data.</text>
</comment>
<protein>
    <submittedName>
        <fullName evidence="2">Uncharacterized protein</fullName>
    </submittedName>
</protein>
<dbReference type="SUPFAM" id="SSF50199">
    <property type="entry name" value="Staphylococcal nuclease"/>
    <property type="match status" value="2"/>
</dbReference>
<evidence type="ECO:0000313" key="2">
    <source>
        <dbReference type="EMBL" id="KAG5461284.1"/>
    </source>
</evidence>
<dbReference type="Gene3D" id="2.40.50.90">
    <property type="match status" value="2"/>
</dbReference>
<dbReference type="GO" id="GO:0005829">
    <property type="term" value="C:cytosol"/>
    <property type="evidence" value="ECO:0007669"/>
    <property type="project" value="TreeGrafter"/>
</dbReference>
<dbReference type="AlphaFoldDB" id="A0A8H7ZXW5"/>
<dbReference type="Proteomes" id="UP000673691">
    <property type="component" value="Unassembled WGS sequence"/>
</dbReference>
<feature type="non-terminal residue" evidence="2">
    <location>
        <position position="1"/>
    </location>
</feature>
<sequence>KKLIGKRVRVVIDYTKPASDGYEERDCATIRAGGGPEGGENVALPLQLPLLPLNCCVLSVSKQSRDDDDRSSDYDRLQVAELEAQKEGRGAHSQKEPPAWAEPRDASESSAKAKQLLSFLQRAGRISAVVDYVASGSRFRMFVPRESCKLTMVLAGVRTPKAARNPNEQSEPFGDEALEYTSRKALQRDVGGRFTTGEGCCRSSVILNAVVALARAGRNRG</sequence>
<dbReference type="InterPro" id="IPR035437">
    <property type="entry name" value="SNase_OB-fold_sf"/>
</dbReference>
<dbReference type="GO" id="GO:0006402">
    <property type="term" value="P:mRNA catabolic process"/>
    <property type="evidence" value="ECO:0007669"/>
    <property type="project" value="TreeGrafter"/>
</dbReference>
<dbReference type="PANTHER" id="PTHR12302">
    <property type="entry name" value="EBNA2 BINDING PROTEIN P100"/>
    <property type="match status" value="1"/>
</dbReference>
<feature type="compositionally biased region" description="Basic and acidic residues" evidence="1">
    <location>
        <begin position="82"/>
        <end position="95"/>
    </location>
</feature>
<dbReference type="GO" id="GO:0003723">
    <property type="term" value="F:RNA binding"/>
    <property type="evidence" value="ECO:0007669"/>
    <property type="project" value="TreeGrafter"/>
</dbReference>
<gene>
    <name evidence="2" type="ORF">BJ554DRAFT_6544</name>
</gene>
<proteinExistence type="predicted"/>
<organism evidence="2 3">
    <name type="scientific">Olpidium bornovanus</name>
    <dbReference type="NCBI Taxonomy" id="278681"/>
    <lineage>
        <taxon>Eukaryota</taxon>
        <taxon>Fungi</taxon>
        <taxon>Fungi incertae sedis</taxon>
        <taxon>Olpidiomycota</taxon>
        <taxon>Olpidiomycotina</taxon>
        <taxon>Olpidiomycetes</taxon>
        <taxon>Olpidiales</taxon>
        <taxon>Olpidiaceae</taxon>
        <taxon>Olpidium</taxon>
    </lineage>
</organism>
<keyword evidence="3" id="KW-1185">Reference proteome</keyword>
<dbReference type="OrthoDB" id="10023235at2759"/>
<evidence type="ECO:0000313" key="3">
    <source>
        <dbReference type="Proteomes" id="UP000673691"/>
    </source>
</evidence>
<name>A0A8H7ZXW5_9FUNG</name>
<accession>A0A8H7ZXW5</accession>
<feature type="region of interest" description="Disordered" evidence="1">
    <location>
        <begin position="82"/>
        <end position="108"/>
    </location>
</feature>
<reference evidence="2 3" key="1">
    <citation type="journal article" name="Sci. Rep.">
        <title>Genome-scale phylogenetic analyses confirm Olpidium as the closest living zoosporic fungus to the non-flagellated, terrestrial fungi.</title>
        <authorList>
            <person name="Chang Y."/>
            <person name="Rochon D."/>
            <person name="Sekimoto S."/>
            <person name="Wang Y."/>
            <person name="Chovatia M."/>
            <person name="Sandor L."/>
            <person name="Salamov A."/>
            <person name="Grigoriev I.V."/>
            <person name="Stajich J.E."/>
            <person name="Spatafora J.W."/>
        </authorList>
    </citation>
    <scope>NUCLEOTIDE SEQUENCE [LARGE SCALE GENOMIC DNA]</scope>
    <source>
        <strain evidence="2">S191</strain>
    </source>
</reference>